<dbReference type="Proteomes" id="UP000030765">
    <property type="component" value="Unassembled WGS sequence"/>
</dbReference>
<reference evidence="2 4" key="1">
    <citation type="journal article" date="2014" name="BMC Genomics">
        <title>Genome sequence of Anopheles sinensis provides insight into genetics basis of mosquito competence for malaria parasites.</title>
        <authorList>
            <person name="Zhou D."/>
            <person name="Zhang D."/>
            <person name="Ding G."/>
            <person name="Shi L."/>
            <person name="Hou Q."/>
            <person name="Ye Y."/>
            <person name="Xu Y."/>
            <person name="Zhou H."/>
            <person name="Xiong C."/>
            <person name="Li S."/>
            <person name="Yu J."/>
            <person name="Hong S."/>
            <person name="Yu X."/>
            <person name="Zou P."/>
            <person name="Chen C."/>
            <person name="Chang X."/>
            <person name="Wang W."/>
            <person name="Lv Y."/>
            <person name="Sun Y."/>
            <person name="Ma L."/>
            <person name="Shen B."/>
            <person name="Zhu C."/>
        </authorList>
    </citation>
    <scope>NUCLEOTIDE SEQUENCE [LARGE SCALE GENOMIC DNA]</scope>
</reference>
<gene>
    <name evidence="2" type="ORF">ZHAS_00007703</name>
</gene>
<organism evidence="2">
    <name type="scientific">Anopheles sinensis</name>
    <name type="common">Mosquito</name>
    <dbReference type="NCBI Taxonomy" id="74873"/>
    <lineage>
        <taxon>Eukaryota</taxon>
        <taxon>Metazoa</taxon>
        <taxon>Ecdysozoa</taxon>
        <taxon>Arthropoda</taxon>
        <taxon>Hexapoda</taxon>
        <taxon>Insecta</taxon>
        <taxon>Pterygota</taxon>
        <taxon>Neoptera</taxon>
        <taxon>Endopterygota</taxon>
        <taxon>Diptera</taxon>
        <taxon>Nematocera</taxon>
        <taxon>Culicoidea</taxon>
        <taxon>Culicidae</taxon>
        <taxon>Anophelinae</taxon>
        <taxon>Anopheles</taxon>
    </lineage>
</organism>
<evidence type="ECO:0000256" key="1">
    <source>
        <dbReference type="SAM" id="MobiDB-lite"/>
    </source>
</evidence>
<dbReference type="EMBL" id="KE525003">
    <property type="protein sequence ID" value="KFB40164.1"/>
    <property type="molecule type" value="Genomic_DNA"/>
</dbReference>
<keyword evidence="4" id="KW-1185">Reference proteome</keyword>
<feature type="compositionally biased region" description="Basic and acidic residues" evidence="1">
    <location>
        <begin position="31"/>
        <end position="41"/>
    </location>
</feature>
<name>A0A084VQC0_ANOSI</name>
<evidence type="ECO:0000313" key="2">
    <source>
        <dbReference type="EMBL" id="KFB40164.1"/>
    </source>
</evidence>
<proteinExistence type="predicted"/>
<evidence type="ECO:0000313" key="4">
    <source>
        <dbReference type="Proteomes" id="UP000030765"/>
    </source>
</evidence>
<evidence type="ECO:0000313" key="3">
    <source>
        <dbReference type="EnsemblMetazoa" id="ASIC007703-PA"/>
    </source>
</evidence>
<feature type="region of interest" description="Disordered" evidence="1">
    <location>
        <begin position="23"/>
        <end position="48"/>
    </location>
</feature>
<dbReference type="VEuPathDB" id="VectorBase:ASIC007703"/>
<dbReference type="AlphaFoldDB" id="A0A084VQC0"/>
<dbReference type="EnsemblMetazoa" id="ASIC007703-RA">
    <property type="protein sequence ID" value="ASIC007703-PA"/>
    <property type="gene ID" value="ASIC007703"/>
</dbReference>
<accession>A0A084VQC0</accession>
<sequence>MFGKLDVDRSHVDVAVENAQSAHCSDIGPDGLRENKGKENNPNRLQQRLSLSEIRKEERNGGDIRFSCTERRLIDHRRNRTVMSFL</sequence>
<protein>
    <submittedName>
        <fullName evidence="2 3">Uncharacterized protein</fullName>
    </submittedName>
</protein>
<dbReference type="EMBL" id="ATLV01015183">
    <property type="status" value="NOT_ANNOTATED_CDS"/>
    <property type="molecule type" value="Genomic_DNA"/>
</dbReference>
<reference evidence="3" key="2">
    <citation type="submission" date="2020-05" db="UniProtKB">
        <authorList>
            <consortium name="EnsemblMetazoa"/>
        </authorList>
    </citation>
    <scope>IDENTIFICATION</scope>
</reference>